<dbReference type="PANTHER" id="PTHR34039">
    <property type="entry name" value="UPF0102 PROTEIN YRAN"/>
    <property type="match status" value="1"/>
</dbReference>
<comment type="caution">
    <text evidence="3">The sequence shown here is derived from an EMBL/GenBank/DDBJ whole genome shotgun (WGS) entry which is preliminary data.</text>
</comment>
<dbReference type="InterPro" id="IPR011335">
    <property type="entry name" value="Restrct_endonuc-II-like"/>
</dbReference>
<dbReference type="SUPFAM" id="SSF52980">
    <property type="entry name" value="Restriction endonuclease-like"/>
    <property type="match status" value="1"/>
</dbReference>
<keyword evidence="4" id="KW-1185">Reference proteome</keyword>
<gene>
    <name evidence="3" type="ORF">Talka_00607</name>
</gene>
<dbReference type="PANTHER" id="PTHR34039:SF1">
    <property type="entry name" value="UPF0102 PROTEIN YRAN"/>
    <property type="match status" value="1"/>
</dbReference>
<dbReference type="RefSeq" id="WP_143889645.1">
    <property type="nucleotide sequence ID" value="NZ_VJNB01000002.1"/>
</dbReference>
<dbReference type="Proteomes" id="UP000315736">
    <property type="component" value="Unassembled WGS sequence"/>
</dbReference>
<evidence type="ECO:0000256" key="2">
    <source>
        <dbReference type="HAMAP-Rule" id="MF_00048"/>
    </source>
</evidence>
<dbReference type="GO" id="GO:0003676">
    <property type="term" value="F:nucleic acid binding"/>
    <property type="evidence" value="ECO:0007669"/>
    <property type="project" value="InterPro"/>
</dbReference>
<dbReference type="NCBIfam" id="TIGR00252">
    <property type="entry name" value="YraN family protein"/>
    <property type="match status" value="1"/>
</dbReference>
<dbReference type="Pfam" id="PF02021">
    <property type="entry name" value="UPF0102"/>
    <property type="match status" value="1"/>
</dbReference>
<dbReference type="InterPro" id="IPR003509">
    <property type="entry name" value="UPF0102_YraN-like"/>
</dbReference>
<evidence type="ECO:0000256" key="1">
    <source>
        <dbReference type="ARBA" id="ARBA00006738"/>
    </source>
</evidence>
<comment type="similarity">
    <text evidence="1 2">Belongs to the UPF0102 family.</text>
</comment>
<dbReference type="OrthoDB" id="9794876at2"/>
<dbReference type="NCBIfam" id="NF009150">
    <property type="entry name" value="PRK12497.1-3"/>
    <property type="match status" value="1"/>
</dbReference>
<protein>
    <recommendedName>
        <fullName evidence="2">UPF0102 protein Talka_00607</fullName>
    </recommendedName>
</protein>
<dbReference type="EMBL" id="VJNB01000002">
    <property type="protein sequence ID" value="TSE20944.1"/>
    <property type="molecule type" value="Genomic_DNA"/>
</dbReference>
<dbReference type="HAMAP" id="MF_00048">
    <property type="entry name" value="UPF0102"/>
    <property type="match status" value="1"/>
</dbReference>
<accession>A0A554WBJ3</accession>
<proteinExistence type="inferred from homology"/>
<dbReference type="Gene3D" id="3.40.1350.10">
    <property type="match status" value="1"/>
</dbReference>
<dbReference type="InterPro" id="IPR011856">
    <property type="entry name" value="tRNA_endonuc-like_dom_sf"/>
</dbReference>
<evidence type="ECO:0000313" key="4">
    <source>
        <dbReference type="Proteomes" id="UP000315736"/>
    </source>
</evidence>
<name>A0A554WBJ3_9BURK</name>
<evidence type="ECO:0000313" key="3">
    <source>
        <dbReference type="EMBL" id="TSE20944.1"/>
    </source>
</evidence>
<organism evidence="3 4">
    <name type="scientific">Tepidimonas alkaliphilus</name>
    <dbReference type="NCBI Taxonomy" id="2588942"/>
    <lineage>
        <taxon>Bacteria</taxon>
        <taxon>Pseudomonadati</taxon>
        <taxon>Pseudomonadota</taxon>
        <taxon>Betaproteobacteria</taxon>
        <taxon>Burkholderiales</taxon>
        <taxon>Tepidimonas</taxon>
    </lineage>
</organism>
<sequence>MSVFSLRDDKVGASTTKARGDAAEALALRYLLAQGLRLVRRNVRTPGRGGGELDLIMAEPDGTLVFVEVRQRSRADHGGAAASVSWPKRRRIIAAARHFLLRLGRLPPCRFDVVVIDGELDGAAPPRIEWLRAAFDAEGWS</sequence>
<dbReference type="AlphaFoldDB" id="A0A554WBJ3"/>
<reference evidence="3 4" key="1">
    <citation type="submission" date="2019-07" db="EMBL/GenBank/DDBJ databases">
        <title>Tepidimonas alkaliphilus YIM 72238 draft genome.</title>
        <authorList>
            <person name="Da Costa M.S."/>
            <person name="Froufe H.J.C."/>
            <person name="Egas C."/>
            <person name="Albuquerque L."/>
        </authorList>
    </citation>
    <scope>NUCLEOTIDE SEQUENCE [LARGE SCALE GENOMIC DNA]</scope>
    <source>
        <strain evidence="3 4">YIM 72238</strain>
    </source>
</reference>